<dbReference type="EMBL" id="CP003349">
    <property type="protein sequence ID" value="AFD05961.1"/>
    <property type="molecule type" value="Genomic_DNA"/>
</dbReference>
<evidence type="ECO:0000313" key="2">
    <source>
        <dbReference type="Proteomes" id="UP000007590"/>
    </source>
</evidence>
<dbReference type="eggNOG" id="ENOG5030KTS">
    <property type="taxonomic scope" value="Bacteria"/>
</dbReference>
<dbReference type="HOGENOM" id="CLU_888260_0_0_10"/>
<protein>
    <submittedName>
        <fullName evidence="1">Uncharacterized protein</fullName>
    </submittedName>
</protein>
<dbReference type="KEGG" id="scn:Solca_0846"/>
<dbReference type="InterPro" id="IPR046558">
    <property type="entry name" value="DUF6712"/>
</dbReference>
<gene>
    <name evidence="1" type="ordered locus">Solca_0846</name>
</gene>
<dbReference type="STRING" id="929556.Solca_0846"/>
<dbReference type="OrthoDB" id="872721at2"/>
<dbReference type="Proteomes" id="UP000007590">
    <property type="component" value="Chromosome"/>
</dbReference>
<dbReference type="Pfam" id="PF20459">
    <property type="entry name" value="DUF6712"/>
    <property type="match status" value="2"/>
</dbReference>
<accession>H8KPR3</accession>
<evidence type="ECO:0000313" key="1">
    <source>
        <dbReference type="EMBL" id="AFD05961.1"/>
    </source>
</evidence>
<reference evidence="1" key="1">
    <citation type="submission" date="2012-02" db="EMBL/GenBank/DDBJ databases">
        <title>The complete genome of Solitalea canadensis DSM 3403.</title>
        <authorList>
            <consortium name="US DOE Joint Genome Institute (JGI-PGF)"/>
            <person name="Lucas S."/>
            <person name="Copeland A."/>
            <person name="Lapidus A."/>
            <person name="Glavina del Rio T."/>
            <person name="Dalin E."/>
            <person name="Tice H."/>
            <person name="Bruce D."/>
            <person name="Goodwin L."/>
            <person name="Pitluck S."/>
            <person name="Peters L."/>
            <person name="Ovchinnikova G."/>
            <person name="Lu M."/>
            <person name="Kyrpides N."/>
            <person name="Mavromatis K."/>
            <person name="Ivanova N."/>
            <person name="Brettin T."/>
            <person name="Detter J.C."/>
            <person name="Han C."/>
            <person name="Larimer F."/>
            <person name="Land M."/>
            <person name="Hauser L."/>
            <person name="Markowitz V."/>
            <person name="Cheng J.-F."/>
            <person name="Hugenholtz P."/>
            <person name="Woyke T."/>
            <person name="Wu D."/>
            <person name="Spring S."/>
            <person name="Schroeder M."/>
            <person name="Kopitz M."/>
            <person name="Brambilla E."/>
            <person name="Klenk H.-P."/>
            <person name="Eisen J.A."/>
        </authorList>
    </citation>
    <scope>NUCLEOTIDE SEQUENCE</scope>
    <source>
        <strain evidence="1">DSM 3403</strain>
    </source>
</reference>
<organism evidence="1 2">
    <name type="scientific">Solitalea canadensis (strain ATCC 29591 / DSM 3403 / JCM 21819 / LMG 8368 / NBRC 15130 / NCIMB 12057 / USAM 9D)</name>
    <name type="common">Flexibacter canadensis</name>
    <dbReference type="NCBI Taxonomy" id="929556"/>
    <lineage>
        <taxon>Bacteria</taxon>
        <taxon>Pseudomonadati</taxon>
        <taxon>Bacteroidota</taxon>
        <taxon>Sphingobacteriia</taxon>
        <taxon>Sphingobacteriales</taxon>
        <taxon>Sphingobacteriaceae</taxon>
        <taxon>Solitalea</taxon>
    </lineage>
</organism>
<sequence length="313" mass="34710">MPIIKTSDELRSLVPGLDKTLKFDSISSLINEVETDILTSVLGFELVDTLNTIYESGAAATPLQKSLLSLSQKAVAYLAVMKYLPFGAIHISDSGVYVISTGDRKPISDAKLHKISQQLSDSGFNFIEKTMEFLEANLDEFPEYKNSEARKETISFFITSAKEFTRFVNIRSSRITFMALLPVMGSVEETWLTKRIGADVKAALLERRNNNALTDADKKLLPKIKRAVAFMTTADAAQVLSVELRNDSILINEFTSSESTIRAYRPDPSVLEEFQATYTAKADEVMDEILELIKPASVTTDSSINSDSGFYLV</sequence>
<dbReference type="AlphaFoldDB" id="H8KPR3"/>
<proteinExistence type="predicted"/>
<name>H8KPR3_SOLCM</name>
<dbReference type="RefSeq" id="WP_014679189.1">
    <property type="nucleotide sequence ID" value="NC_017770.1"/>
</dbReference>
<keyword evidence="2" id="KW-1185">Reference proteome</keyword>